<feature type="signal peptide" evidence="2">
    <location>
        <begin position="1"/>
        <end position="26"/>
    </location>
</feature>
<accession>A0A2U8E1M0</accession>
<dbReference type="EMBL" id="CP023004">
    <property type="protein sequence ID" value="AWI08686.1"/>
    <property type="molecule type" value="Genomic_DNA"/>
</dbReference>
<gene>
    <name evidence="3" type="ORF">CKA38_04945</name>
</gene>
<sequence length="349" mass="39220">MTLPRFFSTFALTFLLAGVFSGCVTRAELPPAIAAPKEADAPPPAQFVPVPVKPKQHPQLDTEKADRELREIVAAQNTIFAEAEAAGASFDRDSFRSKLQQLTHRYDQLLRLNPNYVPGCVAYGLLLDKIGMSREGAAFMYKANELDDKIPVVKNQLGNFCAEEGRPLEAYIFYNAAIALNAQEPLYYYQLGTLLAEARDIFLKEQPEMWSRSTIDRSMQAAFLQATELAPGDWRYAYRYGLSFYDLQTGEWEAALQFWEVFETKLKPGIEQQVCRIHQAKVLGQLRRLKDAQTKLDTVTANELLTQKMSAVLEIDALRKKGVADQSEPAKEEPKKDEVQTDASANAKE</sequence>
<evidence type="ECO:0000313" key="3">
    <source>
        <dbReference type="EMBL" id="AWI08686.1"/>
    </source>
</evidence>
<name>A0A2U8E1M0_9BACT</name>
<protein>
    <recommendedName>
        <fullName evidence="5">Tetratricopeptide repeat protein</fullName>
    </recommendedName>
</protein>
<dbReference type="SUPFAM" id="SSF48452">
    <property type="entry name" value="TPR-like"/>
    <property type="match status" value="1"/>
</dbReference>
<evidence type="ECO:0000256" key="1">
    <source>
        <dbReference type="SAM" id="MobiDB-lite"/>
    </source>
</evidence>
<dbReference type="AlphaFoldDB" id="A0A2U8E1M0"/>
<organism evidence="3 4">
    <name type="scientific">Ereboglobus luteus</name>
    <dbReference type="NCBI Taxonomy" id="1796921"/>
    <lineage>
        <taxon>Bacteria</taxon>
        <taxon>Pseudomonadati</taxon>
        <taxon>Verrucomicrobiota</taxon>
        <taxon>Opitutia</taxon>
        <taxon>Opitutales</taxon>
        <taxon>Opitutaceae</taxon>
        <taxon>Ereboglobus</taxon>
    </lineage>
</organism>
<keyword evidence="4" id="KW-1185">Reference proteome</keyword>
<feature type="compositionally biased region" description="Basic and acidic residues" evidence="1">
    <location>
        <begin position="321"/>
        <end position="339"/>
    </location>
</feature>
<evidence type="ECO:0000256" key="2">
    <source>
        <dbReference type="SAM" id="SignalP"/>
    </source>
</evidence>
<dbReference type="InterPro" id="IPR011990">
    <property type="entry name" value="TPR-like_helical_dom_sf"/>
</dbReference>
<feature type="region of interest" description="Disordered" evidence="1">
    <location>
        <begin position="35"/>
        <end position="58"/>
    </location>
</feature>
<dbReference type="RefSeq" id="WP_108824495.1">
    <property type="nucleotide sequence ID" value="NZ_CP023004.1"/>
</dbReference>
<dbReference type="Proteomes" id="UP000244896">
    <property type="component" value="Chromosome"/>
</dbReference>
<evidence type="ECO:0000313" key="4">
    <source>
        <dbReference type="Proteomes" id="UP000244896"/>
    </source>
</evidence>
<feature type="chain" id="PRO_5015970957" description="Tetratricopeptide repeat protein" evidence="2">
    <location>
        <begin position="27"/>
        <end position="349"/>
    </location>
</feature>
<dbReference type="OrthoDB" id="187842at2"/>
<dbReference type="PROSITE" id="PS51257">
    <property type="entry name" value="PROKAR_LIPOPROTEIN"/>
    <property type="match status" value="1"/>
</dbReference>
<dbReference type="KEGG" id="elut:CKA38_04945"/>
<reference evidence="3 4" key="1">
    <citation type="journal article" date="2018" name="Syst. Appl. Microbiol.">
        <title>Ereboglobus luteus gen. nov. sp. nov. from cockroach guts, and new insights into the oxygen relationship of the genera Opitutus and Didymococcus (Verrucomicrobia: Opitutaceae).</title>
        <authorList>
            <person name="Tegtmeier D."/>
            <person name="Belitz A."/>
            <person name="Radek R."/>
            <person name="Heimerl T."/>
            <person name="Brune A."/>
        </authorList>
    </citation>
    <scope>NUCLEOTIDE SEQUENCE [LARGE SCALE GENOMIC DNA]</scope>
    <source>
        <strain evidence="3 4">Ho45</strain>
    </source>
</reference>
<proteinExistence type="predicted"/>
<dbReference type="Gene3D" id="1.25.40.10">
    <property type="entry name" value="Tetratricopeptide repeat domain"/>
    <property type="match status" value="1"/>
</dbReference>
<keyword evidence="2" id="KW-0732">Signal</keyword>
<evidence type="ECO:0008006" key="5">
    <source>
        <dbReference type="Google" id="ProtNLM"/>
    </source>
</evidence>
<feature type="region of interest" description="Disordered" evidence="1">
    <location>
        <begin position="321"/>
        <end position="349"/>
    </location>
</feature>